<gene>
    <name evidence="7" type="ORF">MR241_02260</name>
</gene>
<dbReference type="PANTHER" id="PTHR31736:SF19">
    <property type="entry name" value="PECTIN LYASE SUPERFAMILY PROTEIN-RELATED"/>
    <property type="match status" value="1"/>
</dbReference>
<proteinExistence type="inferred from homology"/>
<evidence type="ECO:0000313" key="8">
    <source>
        <dbReference type="Proteomes" id="UP001139365"/>
    </source>
</evidence>
<protein>
    <submittedName>
        <fullName evidence="7">Glycoside hydrolase family 28 protein</fullName>
    </submittedName>
</protein>
<dbReference type="GO" id="GO:0005975">
    <property type="term" value="P:carbohydrate metabolic process"/>
    <property type="evidence" value="ECO:0007669"/>
    <property type="project" value="InterPro"/>
</dbReference>
<dbReference type="GO" id="GO:0004650">
    <property type="term" value="F:polygalacturonase activity"/>
    <property type="evidence" value="ECO:0007669"/>
    <property type="project" value="InterPro"/>
</dbReference>
<dbReference type="PANTHER" id="PTHR31736">
    <property type="match status" value="1"/>
</dbReference>
<dbReference type="Gene3D" id="2.160.20.10">
    <property type="entry name" value="Single-stranded right-handed beta-helix, Pectin lyase-like"/>
    <property type="match status" value="1"/>
</dbReference>
<organism evidence="7 8">
    <name type="scientific">Candidatus Colimorpha enterica</name>
    <dbReference type="NCBI Taxonomy" id="3083063"/>
    <lineage>
        <taxon>Bacteria</taxon>
        <taxon>Pseudomonadati</taxon>
        <taxon>Bacteroidota</taxon>
        <taxon>Bacteroidia</taxon>
        <taxon>Bacteroidales</taxon>
        <taxon>Candidatus Colimorpha</taxon>
    </lineage>
</organism>
<evidence type="ECO:0000256" key="6">
    <source>
        <dbReference type="RuleBase" id="RU361169"/>
    </source>
</evidence>
<dbReference type="Pfam" id="PF00295">
    <property type="entry name" value="Glyco_hydro_28"/>
    <property type="match status" value="1"/>
</dbReference>
<keyword evidence="5 6" id="KW-0326">Glycosidase</keyword>
<keyword evidence="3" id="KW-1015">Disulfide bond</keyword>
<evidence type="ECO:0000313" key="7">
    <source>
        <dbReference type="EMBL" id="MCI5755100.1"/>
    </source>
</evidence>
<evidence type="ECO:0000256" key="2">
    <source>
        <dbReference type="ARBA" id="ARBA00022801"/>
    </source>
</evidence>
<dbReference type="InterPro" id="IPR012334">
    <property type="entry name" value="Pectin_lyas_fold"/>
</dbReference>
<comment type="caution">
    <text evidence="7">The sequence shown here is derived from an EMBL/GenBank/DDBJ whole genome shotgun (WGS) entry which is preliminary data.</text>
</comment>
<dbReference type="InterPro" id="IPR011050">
    <property type="entry name" value="Pectin_lyase_fold/virulence"/>
</dbReference>
<dbReference type="EMBL" id="JALEMU010000039">
    <property type="protein sequence ID" value="MCI5755100.1"/>
    <property type="molecule type" value="Genomic_DNA"/>
</dbReference>
<dbReference type="SUPFAM" id="SSF51126">
    <property type="entry name" value="Pectin lyase-like"/>
    <property type="match status" value="1"/>
</dbReference>
<dbReference type="GO" id="GO:0046576">
    <property type="term" value="F:rhamnogalacturonan alpha-L-rhamnopyranosyl-(1-&gt;4)-alpha-D-galactopyranosyluronide lyase activity"/>
    <property type="evidence" value="ECO:0007669"/>
    <property type="project" value="UniProtKB-ARBA"/>
</dbReference>
<dbReference type="Proteomes" id="UP001139365">
    <property type="component" value="Unassembled WGS sequence"/>
</dbReference>
<keyword evidence="4" id="KW-0325">Glycoprotein</keyword>
<reference evidence="7 8" key="1">
    <citation type="submission" date="2022-03" db="EMBL/GenBank/DDBJ databases">
        <title>Metagenome-assembled genomes from swine fecal metagenomes.</title>
        <authorList>
            <person name="Holman D.B."/>
            <person name="Kommadath A."/>
        </authorList>
    </citation>
    <scope>NUCLEOTIDE SEQUENCE [LARGE SCALE GENOMIC DNA]</scope>
    <source>
        <strain evidence="7">SUG147</strain>
    </source>
</reference>
<accession>A0AAE3JZP5</accession>
<sequence>MKNVAEYAACRENAADLSLLYERALEAGERELYIPAGEYVLHRPLRMISDMSITADGFAHITAADGEFQKEDSFLICGYNIGNVRITGGHWDGNVAGNPRESYKSGAQTGVSFEFGGVRDLVISGLTMTDPGSYHIRIGASSNILIENIVFDDRNYCWCQDGIHIGGFCENIVIRGISTKGMATNDDLVALNADDIFRYSQNRGMTSGYIRHVLIEDLSGEAVYTGIRLLSTISEISDVTVRNVRLGVRYYFLNLDGARYASDGFYAPGEYPEICGKIRNVTVENAEVRKVTGNSHPLIVFETRADNFRLKNFRRLPDAGDGARVPTARFRNIPTCRVRLNGRLMPDSFETDCDGIAELSVDSEPWED</sequence>
<keyword evidence="2 6" id="KW-0378">Hydrolase</keyword>
<dbReference type="InterPro" id="IPR000743">
    <property type="entry name" value="Glyco_hydro_28"/>
</dbReference>
<comment type="similarity">
    <text evidence="1 6">Belongs to the glycosyl hydrolase 28 family.</text>
</comment>
<evidence type="ECO:0000256" key="5">
    <source>
        <dbReference type="ARBA" id="ARBA00023295"/>
    </source>
</evidence>
<evidence type="ECO:0000256" key="4">
    <source>
        <dbReference type="ARBA" id="ARBA00023180"/>
    </source>
</evidence>
<evidence type="ECO:0000256" key="1">
    <source>
        <dbReference type="ARBA" id="ARBA00008834"/>
    </source>
</evidence>
<evidence type="ECO:0000256" key="3">
    <source>
        <dbReference type="ARBA" id="ARBA00023157"/>
    </source>
</evidence>
<name>A0AAE3JZP5_9BACT</name>
<dbReference type="AlphaFoldDB" id="A0AAE3JZP5"/>